<feature type="compositionally biased region" description="Basic and acidic residues" evidence="1">
    <location>
        <begin position="98"/>
        <end position="112"/>
    </location>
</feature>
<name>A0A1I7SSP4_BURXY</name>
<dbReference type="WBParaSite" id="BXY_1606100.1">
    <property type="protein sequence ID" value="BXY_1606100.1"/>
    <property type="gene ID" value="BXY_1606100"/>
</dbReference>
<evidence type="ECO:0000256" key="1">
    <source>
        <dbReference type="SAM" id="MobiDB-lite"/>
    </source>
</evidence>
<accession>A0A1I7SSP4</accession>
<dbReference type="AlphaFoldDB" id="A0A1I7SSP4"/>
<reference evidence="3" key="1">
    <citation type="submission" date="2016-11" db="UniProtKB">
        <authorList>
            <consortium name="WormBaseParasite"/>
        </authorList>
    </citation>
    <scope>IDENTIFICATION</scope>
</reference>
<feature type="region of interest" description="Disordered" evidence="1">
    <location>
        <begin position="1"/>
        <end position="167"/>
    </location>
</feature>
<feature type="compositionally biased region" description="Basic and acidic residues" evidence="1">
    <location>
        <begin position="75"/>
        <end position="90"/>
    </location>
</feature>
<dbReference type="Proteomes" id="UP000095284">
    <property type="component" value="Unplaced"/>
</dbReference>
<feature type="compositionally biased region" description="Polar residues" evidence="1">
    <location>
        <begin position="1"/>
        <end position="21"/>
    </location>
</feature>
<organism evidence="2 3">
    <name type="scientific">Bursaphelenchus xylophilus</name>
    <name type="common">Pinewood nematode worm</name>
    <name type="synonym">Aphelenchoides xylophilus</name>
    <dbReference type="NCBI Taxonomy" id="6326"/>
    <lineage>
        <taxon>Eukaryota</taxon>
        <taxon>Metazoa</taxon>
        <taxon>Ecdysozoa</taxon>
        <taxon>Nematoda</taxon>
        <taxon>Chromadorea</taxon>
        <taxon>Rhabditida</taxon>
        <taxon>Tylenchina</taxon>
        <taxon>Tylenchomorpha</taxon>
        <taxon>Aphelenchoidea</taxon>
        <taxon>Aphelenchoididae</taxon>
        <taxon>Bursaphelenchus</taxon>
    </lineage>
</organism>
<evidence type="ECO:0000313" key="3">
    <source>
        <dbReference type="WBParaSite" id="BXY_1606100.1"/>
    </source>
</evidence>
<feature type="compositionally biased region" description="Low complexity" evidence="1">
    <location>
        <begin position="136"/>
        <end position="156"/>
    </location>
</feature>
<protein>
    <submittedName>
        <fullName evidence="3">CHM</fullName>
    </submittedName>
</protein>
<evidence type="ECO:0000313" key="2">
    <source>
        <dbReference type="Proteomes" id="UP000095284"/>
    </source>
</evidence>
<proteinExistence type="predicted"/>
<sequence length="167" mass="18337">MMLNQDLASSNESSPQMNQAHDNSDGRSGLSSDSDAEDELFDKDANSTAVVPNGLNGFAKSEEETNRKVPLVKYLSEEEKPSSSDPDDQRPSTSQEEPQSHKDSETEPHVQEGESEEDNAQEPPSKQRKLELQHGTSTSTQRVTRSRTRQTTNNNNPNPDQPAGPSS</sequence>